<reference evidence="10" key="1">
    <citation type="submission" date="2022-08" db="EMBL/GenBank/DDBJ databases">
        <title>Genomic Encyclopedia of Type Strains, Phase V (KMG-V): Genome sequencing to study the core and pangenomes of soil and plant-associated prokaryotes.</title>
        <authorList>
            <person name="Whitman W."/>
        </authorList>
    </citation>
    <scope>NUCLEOTIDE SEQUENCE</scope>
    <source>
        <strain evidence="10">SP2016B</strain>
        <strain evidence="12">SP3002</strain>
        <strain evidence="11">SP3026</strain>
    </source>
</reference>
<dbReference type="SUPFAM" id="SSF49464">
    <property type="entry name" value="Carboxypeptidase regulatory domain-like"/>
    <property type="match status" value="1"/>
</dbReference>
<dbReference type="InterPro" id="IPR037066">
    <property type="entry name" value="Plug_dom_sf"/>
</dbReference>
<dbReference type="NCBIfam" id="TIGR04056">
    <property type="entry name" value="OMP_RagA_SusC"/>
    <property type="match status" value="1"/>
</dbReference>
<gene>
    <name evidence="11" type="ORF">GGP45_000209</name>
    <name evidence="10" type="ORF">GGP82_000198</name>
    <name evidence="12" type="ORF">GGP99_001309</name>
</gene>
<evidence type="ECO:0000256" key="4">
    <source>
        <dbReference type="ARBA" id="ARBA00022692"/>
    </source>
</evidence>
<dbReference type="NCBIfam" id="TIGR04057">
    <property type="entry name" value="SusC_RagA_signa"/>
    <property type="match status" value="1"/>
</dbReference>
<comment type="similarity">
    <text evidence="7">Belongs to the TonB-dependent receptor family.</text>
</comment>
<dbReference type="Proteomes" id="UP001155110">
    <property type="component" value="Unassembled WGS sequence"/>
</dbReference>
<evidence type="ECO:0000256" key="8">
    <source>
        <dbReference type="SAM" id="SignalP"/>
    </source>
</evidence>
<dbReference type="GO" id="GO:0009279">
    <property type="term" value="C:cell outer membrane"/>
    <property type="evidence" value="ECO:0007669"/>
    <property type="project" value="UniProtKB-SubCell"/>
</dbReference>
<dbReference type="InterPro" id="IPR023996">
    <property type="entry name" value="TonB-dep_OMP_SusC/RagA"/>
</dbReference>
<dbReference type="Gene3D" id="2.40.170.20">
    <property type="entry name" value="TonB-dependent receptor, beta-barrel domain"/>
    <property type="match status" value="1"/>
</dbReference>
<dbReference type="InterPro" id="IPR036942">
    <property type="entry name" value="Beta-barrel_TonB_sf"/>
</dbReference>
<accession>A0A9X2R7P1</accession>
<keyword evidence="6 7" id="KW-0998">Cell outer membrane</keyword>
<keyword evidence="3 7" id="KW-1134">Transmembrane beta strand</keyword>
<dbReference type="SUPFAM" id="SSF56935">
    <property type="entry name" value="Porins"/>
    <property type="match status" value="1"/>
</dbReference>
<dbReference type="Proteomes" id="UP001155144">
    <property type="component" value="Unassembled WGS sequence"/>
</dbReference>
<dbReference type="Pfam" id="PF13715">
    <property type="entry name" value="CarbopepD_reg_2"/>
    <property type="match status" value="1"/>
</dbReference>
<protein>
    <submittedName>
        <fullName evidence="10">TonB-linked SusC/RagA family outer membrane protein</fullName>
    </submittedName>
</protein>
<dbReference type="Gene3D" id="2.60.40.1120">
    <property type="entry name" value="Carboxypeptidase-like, regulatory domain"/>
    <property type="match status" value="1"/>
</dbReference>
<organism evidence="10 13">
    <name type="scientific">Salinibacter ruber</name>
    <dbReference type="NCBI Taxonomy" id="146919"/>
    <lineage>
        <taxon>Bacteria</taxon>
        <taxon>Pseudomonadati</taxon>
        <taxon>Rhodothermota</taxon>
        <taxon>Rhodothermia</taxon>
        <taxon>Rhodothermales</taxon>
        <taxon>Salinibacteraceae</taxon>
        <taxon>Salinibacter</taxon>
    </lineage>
</organism>
<evidence type="ECO:0000313" key="12">
    <source>
        <dbReference type="EMBL" id="MCS4157350.1"/>
    </source>
</evidence>
<feature type="signal peptide" evidence="8">
    <location>
        <begin position="1"/>
        <end position="23"/>
    </location>
</feature>
<evidence type="ECO:0000256" key="7">
    <source>
        <dbReference type="PROSITE-ProRule" id="PRU01360"/>
    </source>
</evidence>
<evidence type="ECO:0000256" key="1">
    <source>
        <dbReference type="ARBA" id="ARBA00004571"/>
    </source>
</evidence>
<dbReference type="InterPro" id="IPR039426">
    <property type="entry name" value="TonB-dep_rcpt-like"/>
</dbReference>
<keyword evidence="8" id="KW-0732">Signal</keyword>
<dbReference type="InterPro" id="IPR012910">
    <property type="entry name" value="Plug_dom"/>
</dbReference>
<dbReference type="InterPro" id="IPR008969">
    <property type="entry name" value="CarboxyPept-like_regulatory"/>
</dbReference>
<evidence type="ECO:0000313" key="13">
    <source>
        <dbReference type="Proteomes" id="UP001155034"/>
    </source>
</evidence>
<comment type="subcellular location">
    <subcellularLocation>
        <location evidence="1 7">Cell outer membrane</location>
        <topology evidence="1 7">Multi-pass membrane protein</topology>
    </subcellularLocation>
</comment>
<keyword evidence="4 7" id="KW-0812">Transmembrane</keyword>
<evidence type="ECO:0000256" key="5">
    <source>
        <dbReference type="ARBA" id="ARBA00023136"/>
    </source>
</evidence>
<feature type="chain" id="PRO_5042786664" evidence="8">
    <location>
        <begin position="24"/>
        <end position="1021"/>
    </location>
</feature>
<keyword evidence="2 7" id="KW-0813">Transport</keyword>
<name>A0A9X2R7P1_9BACT</name>
<dbReference type="Pfam" id="PF07715">
    <property type="entry name" value="Plug"/>
    <property type="match status" value="1"/>
</dbReference>
<dbReference type="RefSeq" id="WP_011404908.1">
    <property type="nucleotide sequence ID" value="NZ_CALTRY010000011.1"/>
</dbReference>
<dbReference type="Gene3D" id="2.170.130.10">
    <property type="entry name" value="TonB-dependent receptor, plug domain"/>
    <property type="match status" value="1"/>
</dbReference>
<evidence type="ECO:0000256" key="3">
    <source>
        <dbReference type="ARBA" id="ARBA00022452"/>
    </source>
</evidence>
<keyword evidence="5 7" id="KW-0472">Membrane</keyword>
<dbReference type="OMA" id="KWERNVT"/>
<dbReference type="Proteomes" id="UP001155034">
    <property type="component" value="Unassembled WGS sequence"/>
</dbReference>
<dbReference type="InterPro" id="IPR023997">
    <property type="entry name" value="TonB-dep_OMP_SusC/RagA_CS"/>
</dbReference>
<proteinExistence type="inferred from homology"/>
<evidence type="ECO:0000256" key="6">
    <source>
        <dbReference type="ARBA" id="ARBA00023237"/>
    </source>
</evidence>
<feature type="domain" description="TonB-dependent receptor plug" evidence="9">
    <location>
        <begin position="127"/>
        <end position="240"/>
    </location>
</feature>
<evidence type="ECO:0000259" key="9">
    <source>
        <dbReference type="Pfam" id="PF07715"/>
    </source>
</evidence>
<dbReference type="EMBL" id="JANTYZ010000001">
    <property type="protein sequence ID" value="MCS3863667.1"/>
    <property type="molecule type" value="Genomic_DNA"/>
</dbReference>
<evidence type="ECO:0000313" key="10">
    <source>
        <dbReference type="EMBL" id="MCS3863667.1"/>
    </source>
</evidence>
<evidence type="ECO:0000313" key="11">
    <source>
        <dbReference type="EMBL" id="MCS4119891.1"/>
    </source>
</evidence>
<dbReference type="EMBL" id="JANTZM010000005">
    <property type="protein sequence ID" value="MCS4157350.1"/>
    <property type="molecule type" value="Genomic_DNA"/>
</dbReference>
<sequence>MKRLIPSVVFGLALLLLPGLAWAQQGTVTGTVTEAETGNPLPGATVQIVDEGSGAASDAEGQYRIAGVPTGEQTLRVSFVGYQAQERTVNVPEGGTVRVNFQLQTGEAQLEEVTVSAYRPETDRVATGADATVSGESIETADLTSAEGALQGRASGVRVTSLGGQPGSGFSIQVRGALSVNAGSDPLYIVDGVQINKENNLDLANGNPLSTINPGNIESIQVLKDAAAASIYGAQAANGVVVIETKEGRSGDTQINFSTKLGSVSNIEPYGVMDSEQYLNFRAEALDNASRENFGLPASVAFGSDPQTIVNGAFGPDSINTDWTDQVFREGFTQSYNLSLRGGSDDTQFYISGNFTRDEGQVIDSNFRRGGLRLNLNHQPADFLNLSAKTNLSTTRYQGTISDGAFINSPFWAAYNIPPTSPVYTTPGDPSTALNLTPNSTFSYNPVAQEKFNTRESSANTITSNVTANWDLPAEFAARTYAGVQYVDTKEFDYGDPRLPPNAGFGGEGFNSTQRDITFNVSQTLSYENTFASVNTISALAGAEIKRNREQFTSGSGEGFPNELFRTLASAANPTDVSSFSTQYRQISYFGNATYTFDNTYQIGGTLRRDANSRFGVDNQSGIFGTVSGFWRISNESFLEDTDVISNLKLRASYGVTGNSDIDNFQSRQQFSGSGEYNGTPGIRPTALGNPSLTWEEKVSTNVGLDYGFFGGRITGSVDVFRDDREELLLFRDLSLDSGFGSYLDNVGEIRVEGLDFSVSTINLNDWNGLTWETNFNISFQRTEVRSLLPGDDEVTSGGDVYRVGEPAAQLRYTRYAGANPANGRPMYLDANGDLTYVGNDTNNEKLIGNLQPDFYGGFGNTISYKGLQVSAFFQYDYGRKTLNNDRFFADVGYFPYNKAERLVENRWKEPGDVTESPAAFGSLLASGLDTYADGTDPGIFTTRFVENASYIRLKEVKVSYTLPKSLTETVGSLRNVTVFVQGSNLATWTNYTGPDPELVGTGLGNYPQARTLTAGLDLGL</sequence>
<dbReference type="AlphaFoldDB" id="A0A9X2R7P1"/>
<dbReference type="PROSITE" id="PS52016">
    <property type="entry name" value="TONB_DEPENDENT_REC_3"/>
    <property type="match status" value="1"/>
</dbReference>
<comment type="caution">
    <text evidence="10">The sequence shown here is derived from an EMBL/GenBank/DDBJ whole genome shotgun (WGS) entry which is preliminary data.</text>
</comment>
<evidence type="ECO:0000256" key="2">
    <source>
        <dbReference type="ARBA" id="ARBA00022448"/>
    </source>
</evidence>
<dbReference type="EMBL" id="JANUBL010000001">
    <property type="protein sequence ID" value="MCS4119891.1"/>
    <property type="molecule type" value="Genomic_DNA"/>
</dbReference>